<dbReference type="InterPro" id="IPR010640">
    <property type="entry name" value="Low_temperature_requirement_A"/>
</dbReference>
<keyword evidence="1" id="KW-0472">Membrane</keyword>
<protein>
    <submittedName>
        <fullName evidence="2">Low temperature requirement protein LtrA</fullName>
    </submittedName>
</protein>
<gene>
    <name evidence="2" type="ORF">SAMN04488559_11433</name>
</gene>
<feature type="transmembrane region" description="Helical" evidence="1">
    <location>
        <begin position="162"/>
        <end position="185"/>
    </location>
</feature>
<sequence>MKEAVPQKVSVAELFYDLIFVYAIRRISHLIIQVDRFDRIPFQLLGEFALFILIFWSIWTYQTVYNNRFFQPHLPFYLFLFMNMFFVAVLSQSIDTNLAKSFFTFAGGTTLLFASIALQFLLKYLESANEAVKKLCKYICMSLLPAVLLGLISLFLPAPFNYVVYLVAVLFAAFTPLAYGQVLTAVPTKFSHLTERYSLFMILLFGESIISMTQTIDPHHITLESLFFFLIIVLLFAFYMVMYTSGINHHLKTNGLTMMHTHLFLFLSVGIMSALLDLYIHTPLDPLFFFSLFFISLLAFILSVLSNLKAYHKARIVYTKKTSRINVGIILIGGLISFLVRKDTLMMLFVITVMLLYAVYDLYVHVIMRGKKHY</sequence>
<accession>A0A1H9TKB5</accession>
<evidence type="ECO:0000313" key="3">
    <source>
        <dbReference type="Proteomes" id="UP000198948"/>
    </source>
</evidence>
<keyword evidence="1" id="KW-0812">Transmembrane</keyword>
<keyword evidence="1" id="KW-1133">Transmembrane helix</keyword>
<dbReference type="STRING" id="142588.SAMN04488559_11433"/>
<feature type="transmembrane region" description="Helical" evidence="1">
    <location>
        <begin position="197"/>
        <end position="216"/>
    </location>
</feature>
<dbReference type="PANTHER" id="PTHR36840:SF1">
    <property type="entry name" value="BLL5714 PROTEIN"/>
    <property type="match status" value="1"/>
</dbReference>
<feature type="transmembrane region" description="Helical" evidence="1">
    <location>
        <begin position="323"/>
        <end position="340"/>
    </location>
</feature>
<reference evidence="2 3" key="1">
    <citation type="submission" date="2016-10" db="EMBL/GenBank/DDBJ databases">
        <authorList>
            <person name="de Groot N.N."/>
        </authorList>
    </citation>
    <scope>NUCLEOTIDE SEQUENCE [LARGE SCALE GENOMIC DNA]</scope>
    <source>
        <strain evidence="2 3">DSM 13760</strain>
    </source>
</reference>
<feature type="transmembrane region" description="Helical" evidence="1">
    <location>
        <begin position="102"/>
        <end position="123"/>
    </location>
</feature>
<dbReference type="Proteomes" id="UP000198948">
    <property type="component" value="Unassembled WGS sequence"/>
</dbReference>
<feature type="transmembrane region" description="Helical" evidence="1">
    <location>
        <begin position="263"/>
        <end position="281"/>
    </location>
</feature>
<feature type="transmembrane region" description="Helical" evidence="1">
    <location>
        <begin position="222"/>
        <end position="242"/>
    </location>
</feature>
<evidence type="ECO:0000256" key="1">
    <source>
        <dbReference type="SAM" id="Phobius"/>
    </source>
</evidence>
<organism evidence="2 3">
    <name type="scientific">Isobaculum melis</name>
    <dbReference type="NCBI Taxonomy" id="142588"/>
    <lineage>
        <taxon>Bacteria</taxon>
        <taxon>Bacillati</taxon>
        <taxon>Bacillota</taxon>
        <taxon>Bacilli</taxon>
        <taxon>Lactobacillales</taxon>
        <taxon>Carnobacteriaceae</taxon>
        <taxon>Isobaculum</taxon>
    </lineage>
</organism>
<dbReference type="EMBL" id="FOHA01000014">
    <property type="protein sequence ID" value="SER97621.1"/>
    <property type="molecule type" value="Genomic_DNA"/>
</dbReference>
<feature type="transmembrane region" description="Helical" evidence="1">
    <location>
        <begin position="40"/>
        <end position="61"/>
    </location>
</feature>
<feature type="transmembrane region" description="Helical" evidence="1">
    <location>
        <begin position="287"/>
        <end position="311"/>
    </location>
</feature>
<dbReference type="RefSeq" id="WP_177165745.1">
    <property type="nucleotide sequence ID" value="NZ_FOHA01000014.1"/>
</dbReference>
<feature type="transmembrane region" description="Helical" evidence="1">
    <location>
        <begin position="73"/>
        <end position="90"/>
    </location>
</feature>
<dbReference type="AlphaFoldDB" id="A0A1H9TKB5"/>
<proteinExistence type="predicted"/>
<keyword evidence="3" id="KW-1185">Reference proteome</keyword>
<feature type="transmembrane region" description="Helical" evidence="1">
    <location>
        <begin position="135"/>
        <end position="156"/>
    </location>
</feature>
<dbReference type="Pfam" id="PF06772">
    <property type="entry name" value="LtrA"/>
    <property type="match status" value="1"/>
</dbReference>
<name>A0A1H9TKB5_9LACT</name>
<dbReference type="PANTHER" id="PTHR36840">
    <property type="entry name" value="BLL5714 PROTEIN"/>
    <property type="match status" value="1"/>
</dbReference>
<feature type="transmembrane region" description="Helical" evidence="1">
    <location>
        <begin position="346"/>
        <end position="368"/>
    </location>
</feature>
<evidence type="ECO:0000313" key="2">
    <source>
        <dbReference type="EMBL" id="SER97621.1"/>
    </source>
</evidence>